<dbReference type="Gene3D" id="3.40.50.1820">
    <property type="entry name" value="alpha/beta hydrolase"/>
    <property type="match status" value="1"/>
</dbReference>
<keyword evidence="2" id="KW-0442">Lipid degradation</keyword>
<name>A0A4R4YVM9_9ACTN</name>
<evidence type="ECO:0000256" key="3">
    <source>
        <dbReference type="ARBA" id="ARBA00023098"/>
    </source>
</evidence>
<evidence type="ECO:0000256" key="1">
    <source>
        <dbReference type="ARBA" id="ARBA00022801"/>
    </source>
</evidence>
<dbReference type="InterPro" id="IPR029058">
    <property type="entry name" value="AB_hydrolase_fold"/>
</dbReference>
<dbReference type="PANTHER" id="PTHR10272">
    <property type="entry name" value="PLATELET-ACTIVATING FACTOR ACETYLHYDROLASE"/>
    <property type="match status" value="1"/>
</dbReference>
<dbReference type="AlphaFoldDB" id="A0A4R4YVM9"/>
<dbReference type="Pfam" id="PF03403">
    <property type="entry name" value="PAF-AH_p_II"/>
    <property type="match status" value="2"/>
</dbReference>
<evidence type="ECO:0000256" key="2">
    <source>
        <dbReference type="ARBA" id="ARBA00022963"/>
    </source>
</evidence>
<dbReference type="Proteomes" id="UP000295124">
    <property type="component" value="Unassembled WGS sequence"/>
</dbReference>
<organism evidence="5 6">
    <name type="scientific">Kribbella antibiotica</name>
    <dbReference type="NCBI Taxonomy" id="190195"/>
    <lineage>
        <taxon>Bacteria</taxon>
        <taxon>Bacillati</taxon>
        <taxon>Actinomycetota</taxon>
        <taxon>Actinomycetes</taxon>
        <taxon>Propionibacteriales</taxon>
        <taxon>Kribbellaceae</taxon>
        <taxon>Kribbella</taxon>
    </lineage>
</organism>
<reference evidence="5 6" key="1">
    <citation type="submission" date="2019-03" db="EMBL/GenBank/DDBJ databases">
        <title>Draft genome sequences of novel Actinobacteria.</title>
        <authorList>
            <person name="Sahin N."/>
            <person name="Ay H."/>
            <person name="Saygin H."/>
        </authorList>
    </citation>
    <scope>NUCLEOTIDE SEQUENCE [LARGE SCALE GENOMIC DNA]</scope>
    <source>
        <strain evidence="5 6">JCM 13523</strain>
    </source>
</reference>
<evidence type="ECO:0000313" key="5">
    <source>
        <dbReference type="EMBL" id="TDD49386.1"/>
    </source>
</evidence>
<sequence length="385" mass="40350">MARRGLRKARNGIVILVLLVVVGAGGSVGWVLVQRSTPVSLPMPTGQLQVGRQVFDWTDTARKDPYVAGPRKLAVFVWYPVAKGVTGRKAAYAPGQWSGQQLKGPWSIFEGPIDEVRDHAIDHAAVAPGRFPVVVLLPGMGLSAPMYAALAEDLASHGYLVAGVTPTYSTKLSVIGGQTIASMPAAVPPAPEDNSPGGLKTGDHLVGVWAADARFAAKQLAAELPDSVDPAFGPSYVGHSFGGAAALEACRTDARCGAAVDIDGRQFGDAVKKGVQAPIMLLGADDSCITSVCGPDAKGDTDRARALSLLKASTNTSWCATVEDTRHLNFTDYGAYYLAWPLRKHLDLGSADSRRALAVQNGYVRTFLSHALRNTPAPGAPACAS</sequence>
<dbReference type="GO" id="GO:0016042">
    <property type="term" value="P:lipid catabolic process"/>
    <property type="evidence" value="ECO:0007669"/>
    <property type="project" value="UniProtKB-KW"/>
</dbReference>
<evidence type="ECO:0000256" key="4">
    <source>
        <dbReference type="SAM" id="Phobius"/>
    </source>
</evidence>
<dbReference type="RefSeq" id="WP_132174295.1">
    <property type="nucleotide sequence ID" value="NZ_SMKX01000131.1"/>
</dbReference>
<gene>
    <name evidence="5" type="ORF">E1263_32260</name>
</gene>
<proteinExistence type="predicted"/>
<evidence type="ECO:0000313" key="6">
    <source>
        <dbReference type="Proteomes" id="UP000295124"/>
    </source>
</evidence>
<dbReference type="EMBL" id="SMKX01000131">
    <property type="protein sequence ID" value="TDD49386.1"/>
    <property type="molecule type" value="Genomic_DNA"/>
</dbReference>
<dbReference type="SUPFAM" id="SSF53474">
    <property type="entry name" value="alpha/beta-Hydrolases"/>
    <property type="match status" value="1"/>
</dbReference>
<keyword evidence="4" id="KW-0812">Transmembrane</keyword>
<keyword evidence="4" id="KW-0472">Membrane</keyword>
<dbReference type="PANTHER" id="PTHR10272:SF0">
    <property type="entry name" value="PLATELET-ACTIVATING FACTOR ACETYLHYDROLASE"/>
    <property type="match status" value="1"/>
</dbReference>
<accession>A0A4R4YVM9</accession>
<keyword evidence="4" id="KW-1133">Transmembrane helix</keyword>
<keyword evidence="6" id="KW-1185">Reference proteome</keyword>
<feature type="transmembrane region" description="Helical" evidence="4">
    <location>
        <begin position="12"/>
        <end position="33"/>
    </location>
</feature>
<dbReference type="OrthoDB" id="569821at2"/>
<keyword evidence="1 5" id="KW-0378">Hydrolase</keyword>
<protein>
    <submittedName>
        <fullName evidence="5">Alpha/beta hydrolase</fullName>
    </submittedName>
</protein>
<dbReference type="GO" id="GO:0003847">
    <property type="term" value="F:1-alkyl-2-acetylglycerophosphocholine esterase activity"/>
    <property type="evidence" value="ECO:0007669"/>
    <property type="project" value="TreeGrafter"/>
</dbReference>
<comment type="caution">
    <text evidence="5">The sequence shown here is derived from an EMBL/GenBank/DDBJ whole genome shotgun (WGS) entry which is preliminary data.</text>
</comment>
<keyword evidence="3" id="KW-0443">Lipid metabolism</keyword>